<dbReference type="EMBL" id="DS113230">
    <property type="protein sequence ID" value="EAY17458.1"/>
    <property type="molecule type" value="Genomic_DNA"/>
</dbReference>
<evidence type="ECO:0000313" key="3">
    <source>
        <dbReference type="EMBL" id="EAY17458.1"/>
    </source>
</evidence>
<dbReference type="GO" id="GO:0005730">
    <property type="term" value="C:nucleolus"/>
    <property type="evidence" value="ECO:0000318"/>
    <property type="project" value="GO_Central"/>
</dbReference>
<dbReference type="InParanoid" id="A2DQ31"/>
<organism evidence="3 4">
    <name type="scientific">Trichomonas vaginalis (strain ATCC PRA-98 / G3)</name>
    <dbReference type="NCBI Taxonomy" id="412133"/>
    <lineage>
        <taxon>Eukaryota</taxon>
        <taxon>Metamonada</taxon>
        <taxon>Parabasalia</taxon>
        <taxon>Trichomonadida</taxon>
        <taxon>Trichomonadidae</taxon>
        <taxon>Trichomonas</taxon>
    </lineage>
</organism>
<dbReference type="PANTHER" id="PTHR11089">
    <property type="entry name" value="GTP-BINDING PROTEIN-RELATED"/>
    <property type="match status" value="1"/>
</dbReference>
<dbReference type="GO" id="GO:0005525">
    <property type="term" value="F:GTP binding"/>
    <property type="evidence" value="ECO:0007669"/>
    <property type="project" value="UniProtKB-KW"/>
</dbReference>
<reference evidence="3" key="2">
    <citation type="journal article" date="2007" name="Science">
        <title>Draft genome sequence of the sexually transmitted pathogen Trichomonas vaginalis.</title>
        <authorList>
            <person name="Carlton J.M."/>
            <person name="Hirt R.P."/>
            <person name="Silva J.C."/>
            <person name="Delcher A.L."/>
            <person name="Schatz M."/>
            <person name="Zhao Q."/>
            <person name="Wortman J.R."/>
            <person name="Bidwell S.L."/>
            <person name="Alsmark U.C.M."/>
            <person name="Besteiro S."/>
            <person name="Sicheritz-Ponten T."/>
            <person name="Noel C.J."/>
            <person name="Dacks J.B."/>
            <person name="Foster P.G."/>
            <person name="Simillion C."/>
            <person name="Van de Peer Y."/>
            <person name="Miranda-Saavedra D."/>
            <person name="Barton G.J."/>
            <person name="Westrop G.D."/>
            <person name="Mueller S."/>
            <person name="Dessi D."/>
            <person name="Fiori P.L."/>
            <person name="Ren Q."/>
            <person name="Paulsen I."/>
            <person name="Zhang H."/>
            <person name="Bastida-Corcuera F.D."/>
            <person name="Simoes-Barbosa A."/>
            <person name="Brown M.T."/>
            <person name="Hayes R.D."/>
            <person name="Mukherjee M."/>
            <person name="Okumura C.Y."/>
            <person name="Schneider R."/>
            <person name="Smith A.J."/>
            <person name="Vanacova S."/>
            <person name="Villalvazo M."/>
            <person name="Haas B.J."/>
            <person name="Pertea M."/>
            <person name="Feldblyum T.V."/>
            <person name="Utterback T.R."/>
            <person name="Shu C.L."/>
            <person name="Osoegawa K."/>
            <person name="de Jong P.J."/>
            <person name="Hrdy I."/>
            <person name="Horvathova L."/>
            <person name="Zubacova Z."/>
            <person name="Dolezal P."/>
            <person name="Malik S.B."/>
            <person name="Logsdon J.M. Jr."/>
            <person name="Henze K."/>
            <person name="Gupta A."/>
            <person name="Wang C.C."/>
            <person name="Dunne R.L."/>
            <person name="Upcroft J.A."/>
            <person name="Upcroft P."/>
            <person name="White O."/>
            <person name="Salzberg S.L."/>
            <person name="Tang P."/>
            <person name="Chiu C.-H."/>
            <person name="Lee Y.-S."/>
            <person name="Embley T.M."/>
            <person name="Coombs G.H."/>
            <person name="Mottram J.C."/>
            <person name="Tachezy J."/>
            <person name="Fraser-Liggett C.M."/>
            <person name="Johnson P.J."/>
        </authorList>
    </citation>
    <scope>NUCLEOTIDE SEQUENCE [LARGE SCALE GENOMIC DNA]</scope>
    <source>
        <strain evidence="3">G3</strain>
    </source>
</reference>
<sequence length="304" mass="34222">MFFDKCSSKKKGKGGDKTDKARRIAETMEKIEFKNYIDNLKNFNTADFVLLVVDARIPLSGHYAPYDGLLGDHLLIVINKIDLAPRESVISWFHFFNTITHTFAICAEKSIDPIIEYLENAKEKKSQLDIVITGINNVGKRTIQSKLKAAMNISPKITKPWDWVRPCSDLAAIGAIPVCAIADNRIAHARDFLSRCSIFSIMEVFGITFYSEPDVVLRIIDQKKTTAPYVLFGRLAEQKYLFYTASPSNVTEVKDISNSQKRSFYYSKTMDQHPSPFICLGSPTPATILPQLVPALEQMAAEKN</sequence>
<keyword evidence="4" id="KW-1185">Reference proteome</keyword>
<dbReference type="InterPro" id="IPR027417">
    <property type="entry name" value="P-loop_NTPase"/>
</dbReference>
<dbReference type="RefSeq" id="XP_001329593.1">
    <property type="nucleotide sequence ID" value="XM_001329558.1"/>
</dbReference>
<dbReference type="VEuPathDB" id="TrichDB:TVAG_494000"/>
<gene>
    <name evidence="3" type="ORF">TVAG_494000</name>
</gene>
<dbReference type="Gene3D" id="3.40.50.300">
    <property type="entry name" value="P-loop containing nucleotide triphosphate hydrolases"/>
    <property type="match status" value="1"/>
</dbReference>
<dbReference type="AlphaFoldDB" id="A2DQ31"/>
<dbReference type="KEGG" id="tva:4775472"/>
<name>A2DQ31_TRIV3</name>
<protein>
    <recommendedName>
        <fullName evidence="5">G domain-containing protein</fullName>
    </recommendedName>
</protein>
<dbReference type="SMR" id="A2DQ31"/>
<evidence type="ECO:0000256" key="2">
    <source>
        <dbReference type="ARBA" id="ARBA00023134"/>
    </source>
</evidence>
<dbReference type="OrthoDB" id="391988at2759"/>
<keyword evidence="2" id="KW-0342">GTP-binding</keyword>
<dbReference type="STRING" id="5722.A2DQ31"/>
<dbReference type="SUPFAM" id="SSF52540">
    <property type="entry name" value="P-loop containing nucleoside triphosphate hydrolases"/>
    <property type="match status" value="1"/>
</dbReference>
<keyword evidence="1" id="KW-0547">Nucleotide-binding</keyword>
<evidence type="ECO:0008006" key="5">
    <source>
        <dbReference type="Google" id="ProtNLM"/>
    </source>
</evidence>
<proteinExistence type="predicted"/>
<evidence type="ECO:0000313" key="4">
    <source>
        <dbReference type="Proteomes" id="UP000001542"/>
    </source>
</evidence>
<reference evidence="3" key="1">
    <citation type="submission" date="2006-10" db="EMBL/GenBank/DDBJ databases">
        <authorList>
            <person name="Amadeo P."/>
            <person name="Zhao Q."/>
            <person name="Wortman J."/>
            <person name="Fraser-Liggett C."/>
            <person name="Carlton J."/>
        </authorList>
    </citation>
    <scope>NUCLEOTIDE SEQUENCE</scope>
    <source>
        <strain evidence="3">G3</strain>
    </source>
</reference>
<dbReference type="VEuPathDB" id="TrichDB:TVAGG3_0384960"/>
<dbReference type="PANTHER" id="PTHR11089:SF30">
    <property type="entry name" value="GUANINE NUCLEOTIDE-BINDING PROTEIN-LIKE 3 HOMOLOG"/>
    <property type="match status" value="1"/>
</dbReference>
<evidence type="ECO:0000256" key="1">
    <source>
        <dbReference type="ARBA" id="ARBA00022741"/>
    </source>
</evidence>
<accession>A2DQ31</accession>
<dbReference type="InterPro" id="IPR050755">
    <property type="entry name" value="TRAFAC_YlqF/YawG_RiboMat"/>
</dbReference>
<dbReference type="Proteomes" id="UP000001542">
    <property type="component" value="Unassembled WGS sequence"/>
</dbReference>